<comment type="caution">
    <text evidence="1">The sequence shown here is derived from an EMBL/GenBank/DDBJ whole genome shotgun (WGS) entry which is preliminary data.</text>
</comment>
<organism evidence="1 2">
    <name type="scientific">Rhizocola hellebori</name>
    <dbReference type="NCBI Taxonomy" id="1392758"/>
    <lineage>
        <taxon>Bacteria</taxon>
        <taxon>Bacillati</taxon>
        <taxon>Actinomycetota</taxon>
        <taxon>Actinomycetes</taxon>
        <taxon>Micromonosporales</taxon>
        <taxon>Micromonosporaceae</taxon>
        <taxon>Rhizocola</taxon>
    </lineage>
</organism>
<keyword evidence="2" id="KW-1185">Reference proteome</keyword>
<sequence length="122" mass="13111">MAARSAALAGERAAEARKARELIAAFVAEAVARRLPTTALRAQGYGGRARYRTGLTGWYLNQARTVAIGVDGNYYVLGVPRSFLARLVGVRLQPQEPRLTIGVGGPDGESMSLKDLLDKQLL</sequence>
<dbReference type="Proteomes" id="UP000612899">
    <property type="component" value="Unassembled WGS sequence"/>
</dbReference>
<dbReference type="EMBL" id="BONY01000106">
    <property type="protein sequence ID" value="GIH10778.1"/>
    <property type="molecule type" value="Genomic_DNA"/>
</dbReference>
<name>A0A8J3QJZ7_9ACTN</name>
<proteinExistence type="predicted"/>
<evidence type="ECO:0000313" key="1">
    <source>
        <dbReference type="EMBL" id="GIH10778.1"/>
    </source>
</evidence>
<evidence type="ECO:0000313" key="2">
    <source>
        <dbReference type="Proteomes" id="UP000612899"/>
    </source>
</evidence>
<accession>A0A8J3QJZ7</accession>
<dbReference type="AlphaFoldDB" id="A0A8J3QJZ7"/>
<protein>
    <submittedName>
        <fullName evidence="1">Uncharacterized protein</fullName>
    </submittedName>
</protein>
<gene>
    <name evidence="1" type="ORF">Rhe02_88450</name>
</gene>
<reference evidence="1" key="1">
    <citation type="submission" date="2021-01" db="EMBL/GenBank/DDBJ databases">
        <title>Whole genome shotgun sequence of Rhizocola hellebori NBRC 109834.</title>
        <authorList>
            <person name="Komaki H."/>
            <person name="Tamura T."/>
        </authorList>
    </citation>
    <scope>NUCLEOTIDE SEQUENCE</scope>
    <source>
        <strain evidence="1">NBRC 109834</strain>
    </source>
</reference>